<dbReference type="Proteomes" id="UP001596201">
    <property type="component" value="Unassembled WGS sequence"/>
</dbReference>
<feature type="domain" description="DUF7344" evidence="2">
    <location>
        <begin position="37"/>
        <end position="117"/>
    </location>
</feature>
<evidence type="ECO:0000313" key="4">
    <source>
        <dbReference type="Proteomes" id="UP001596201"/>
    </source>
</evidence>
<proteinExistence type="predicted"/>
<evidence type="ECO:0000259" key="2">
    <source>
        <dbReference type="Pfam" id="PF24035"/>
    </source>
</evidence>
<dbReference type="EMBL" id="JBHSKX010000004">
    <property type="protein sequence ID" value="MFC5368882.1"/>
    <property type="molecule type" value="Genomic_DNA"/>
</dbReference>
<gene>
    <name evidence="3" type="ORF">ACFPJ5_18305</name>
</gene>
<dbReference type="RefSeq" id="WP_227230941.1">
    <property type="nucleotide sequence ID" value="NZ_JAJCVJ010000003.1"/>
</dbReference>
<reference evidence="3 4" key="1">
    <citation type="journal article" date="2019" name="Int. J. Syst. Evol. Microbiol.">
        <title>The Global Catalogue of Microorganisms (GCM) 10K type strain sequencing project: providing services to taxonomists for standard genome sequencing and annotation.</title>
        <authorList>
            <consortium name="The Broad Institute Genomics Platform"/>
            <consortium name="The Broad Institute Genome Sequencing Center for Infectious Disease"/>
            <person name="Wu L."/>
            <person name="Ma J."/>
        </authorList>
    </citation>
    <scope>NUCLEOTIDE SEQUENCE [LARGE SCALE GENOMIC DNA]</scope>
    <source>
        <strain evidence="3 4">CGMCC 1.12237</strain>
    </source>
</reference>
<name>A0ABD5RFN4_9EURY</name>
<dbReference type="Pfam" id="PF24035">
    <property type="entry name" value="DUF7344"/>
    <property type="match status" value="1"/>
</dbReference>
<dbReference type="InterPro" id="IPR055768">
    <property type="entry name" value="DUF7344"/>
</dbReference>
<sequence>MTGPTTNDDPSAYGSEGGLRDRSPTAPTDSLTRDDLFDVLQARRRRLALWYLHERAEGEARLRALARHVAALEADTDAHAVDGAVRQRVQLSLYQAHLPKLVDFGVVEYDETRERVELTPLADAFLPYLAAEPDPSAGV</sequence>
<evidence type="ECO:0000313" key="3">
    <source>
        <dbReference type="EMBL" id="MFC5368882.1"/>
    </source>
</evidence>
<organism evidence="3 4">
    <name type="scientific">Salinirubrum litoreum</name>
    <dbReference type="NCBI Taxonomy" id="1126234"/>
    <lineage>
        <taxon>Archaea</taxon>
        <taxon>Methanobacteriati</taxon>
        <taxon>Methanobacteriota</taxon>
        <taxon>Stenosarchaea group</taxon>
        <taxon>Halobacteria</taxon>
        <taxon>Halobacteriales</taxon>
        <taxon>Haloferacaceae</taxon>
        <taxon>Salinirubrum</taxon>
    </lineage>
</organism>
<dbReference type="AlphaFoldDB" id="A0ABD5RFN4"/>
<feature type="region of interest" description="Disordered" evidence="1">
    <location>
        <begin position="1"/>
        <end position="32"/>
    </location>
</feature>
<protein>
    <recommendedName>
        <fullName evidence="2">DUF7344 domain-containing protein</fullName>
    </recommendedName>
</protein>
<accession>A0ABD5RFN4</accession>
<evidence type="ECO:0000256" key="1">
    <source>
        <dbReference type="SAM" id="MobiDB-lite"/>
    </source>
</evidence>
<comment type="caution">
    <text evidence="3">The sequence shown here is derived from an EMBL/GenBank/DDBJ whole genome shotgun (WGS) entry which is preliminary data.</text>
</comment>
<keyword evidence="4" id="KW-1185">Reference proteome</keyword>